<comment type="caution">
    <text evidence="2">The sequence shown here is derived from an EMBL/GenBank/DDBJ whole genome shotgun (WGS) entry which is preliminary data.</text>
</comment>
<feature type="domain" description="RNA polymerase sigma-70 region 4" evidence="1">
    <location>
        <begin position="48"/>
        <end position="95"/>
    </location>
</feature>
<dbReference type="Gene3D" id="1.10.10.10">
    <property type="entry name" value="Winged helix-like DNA-binding domain superfamily/Winged helix DNA-binding domain"/>
    <property type="match status" value="1"/>
</dbReference>
<organism evidence="2 3">
    <name type="scientific">Parablautia intestinalis</name>
    <dbReference type="NCBI Taxonomy" id="2320100"/>
    <lineage>
        <taxon>Bacteria</taxon>
        <taxon>Bacillati</taxon>
        <taxon>Bacillota</taxon>
        <taxon>Clostridia</taxon>
        <taxon>Lachnospirales</taxon>
        <taxon>Lachnospiraceae</taxon>
        <taxon>Parablautia</taxon>
    </lineage>
</organism>
<evidence type="ECO:0000313" key="3">
    <source>
        <dbReference type="Proteomes" id="UP000280696"/>
    </source>
</evidence>
<keyword evidence="3" id="KW-1185">Reference proteome</keyword>
<dbReference type="Proteomes" id="UP000280696">
    <property type="component" value="Unassembled WGS sequence"/>
</dbReference>
<accession>A0A3A9A6N2</accession>
<dbReference type="OrthoDB" id="9787667at2"/>
<dbReference type="InterPro" id="IPR036388">
    <property type="entry name" value="WH-like_DNA-bd_sf"/>
</dbReference>
<evidence type="ECO:0000259" key="1">
    <source>
        <dbReference type="Pfam" id="PF04545"/>
    </source>
</evidence>
<reference evidence="2 3" key="1">
    <citation type="submission" date="2018-09" db="EMBL/GenBank/DDBJ databases">
        <title>Murine metabolic-syndrome-specific gut microbial biobank.</title>
        <authorList>
            <person name="Liu C."/>
        </authorList>
    </citation>
    <scope>NUCLEOTIDE SEQUENCE [LARGE SCALE GENOMIC DNA]</scope>
    <source>
        <strain evidence="2 3">0.1xD8-82</strain>
    </source>
</reference>
<dbReference type="AlphaFoldDB" id="A0A3A9A6N2"/>
<dbReference type="InterPro" id="IPR013324">
    <property type="entry name" value="RNA_pol_sigma_r3/r4-like"/>
</dbReference>
<dbReference type="InterPro" id="IPR007630">
    <property type="entry name" value="RNA_pol_sigma70_r4"/>
</dbReference>
<dbReference type="GO" id="GO:0003700">
    <property type="term" value="F:DNA-binding transcription factor activity"/>
    <property type="evidence" value="ECO:0007669"/>
    <property type="project" value="InterPro"/>
</dbReference>
<proteinExistence type="predicted"/>
<dbReference type="SUPFAM" id="SSF88659">
    <property type="entry name" value="Sigma3 and sigma4 domains of RNA polymerase sigma factors"/>
    <property type="match status" value="1"/>
</dbReference>
<name>A0A3A9A6N2_9FIRM</name>
<dbReference type="EMBL" id="RAYQ01000054">
    <property type="protein sequence ID" value="RKI86924.1"/>
    <property type="molecule type" value="Genomic_DNA"/>
</dbReference>
<dbReference type="GO" id="GO:0006352">
    <property type="term" value="P:DNA-templated transcription initiation"/>
    <property type="evidence" value="ECO:0007669"/>
    <property type="project" value="InterPro"/>
</dbReference>
<dbReference type="Pfam" id="PF04545">
    <property type="entry name" value="Sigma70_r4"/>
    <property type="match status" value="1"/>
</dbReference>
<protein>
    <submittedName>
        <fullName evidence="2">Sigma-70 family RNA polymerase sigma factor</fullName>
    </submittedName>
</protein>
<gene>
    <name evidence="2" type="ORF">D7V94_22140</name>
</gene>
<evidence type="ECO:0000313" key="2">
    <source>
        <dbReference type="EMBL" id="RKI86924.1"/>
    </source>
</evidence>
<sequence length="112" mass="12989">MWEKGGNFYEKFYPLSTSDEALKSPYEQYPVTICGQTIILTNGELAAALLSLPEKNREIISLYFFGHYTQREIGEMYGRCRSTTGYQIRRTLQLLYKEMEVLSHGESEPFTL</sequence>